<dbReference type="PROSITE" id="PS50931">
    <property type="entry name" value="HTH_LYSR"/>
    <property type="match status" value="1"/>
</dbReference>
<comment type="similarity">
    <text evidence="1">Belongs to the LysR transcriptional regulatory family.</text>
</comment>
<keyword evidence="4" id="KW-0804">Transcription</keyword>
<dbReference type="Gene3D" id="1.10.10.10">
    <property type="entry name" value="Winged helix-like DNA-binding domain superfamily/Winged helix DNA-binding domain"/>
    <property type="match status" value="1"/>
</dbReference>
<dbReference type="Gene3D" id="3.40.190.10">
    <property type="entry name" value="Periplasmic binding protein-like II"/>
    <property type="match status" value="2"/>
</dbReference>
<evidence type="ECO:0000313" key="6">
    <source>
        <dbReference type="EMBL" id="NBN63608.1"/>
    </source>
</evidence>
<dbReference type="InterPro" id="IPR036388">
    <property type="entry name" value="WH-like_DNA-bd_sf"/>
</dbReference>
<dbReference type="PRINTS" id="PR00039">
    <property type="entry name" value="HTHLYSR"/>
</dbReference>
<gene>
    <name evidence="6" type="ORF">GWI71_07925</name>
</gene>
<evidence type="ECO:0000256" key="2">
    <source>
        <dbReference type="ARBA" id="ARBA00023015"/>
    </source>
</evidence>
<dbReference type="InterPro" id="IPR005119">
    <property type="entry name" value="LysR_subst-bd"/>
</dbReference>
<proteinExistence type="inferred from homology"/>
<accession>A0ABW9ZFI3</accession>
<dbReference type="InterPro" id="IPR036390">
    <property type="entry name" value="WH_DNA-bd_sf"/>
</dbReference>
<keyword evidence="3" id="KW-0238">DNA-binding</keyword>
<dbReference type="SUPFAM" id="SSF53850">
    <property type="entry name" value="Periplasmic binding protein-like II"/>
    <property type="match status" value="1"/>
</dbReference>
<protein>
    <submittedName>
        <fullName evidence="6">LysR family transcriptional regulator</fullName>
    </submittedName>
</protein>
<name>A0ABW9ZFI3_9HYPH</name>
<dbReference type="Proteomes" id="UP000541347">
    <property type="component" value="Unassembled WGS sequence"/>
</dbReference>
<dbReference type="RefSeq" id="WP_161675595.1">
    <property type="nucleotide sequence ID" value="NZ_JAABLP010000002.1"/>
</dbReference>
<evidence type="ECO:0000313" key="7">
    <source>
        <dbReference type="Proteomes" id="UP000541347"/>
    </source>
</evidence>
<evidence type="ECO:0000259" key="5">
    <source>
        <dbReference type="PROSITE" id="PS50931"/>
    </source>
</evidence>
<dbReference type="Pfam" id="PF03466">
    <property type="entry name" value="LysR_substrate"/>
    <property type="match status" value="1"/>
</dbReference>
<dbReference type="PANTHER" id="PTHR30537">
    <property type="entry name" value="HTH-TYPE TRANSCRIPTIONAL REGULATOR"/>
    <property type="match status" value="1"/>
</dbReference>
<reference evidence="6 7" key="1">
    <citation type="submission" date="2020-01" db="EMBL/GenBank/DDBJ databases">
        <authorList>
            <person name="Peng S.Y."/>
            <person name="Li J."/>
            <person name="Wang M."/>
            <person name="Wang L."/>
            <person name="Wang C.Q."/>
            <person name="Wang J.R."/>
        </authorList>
    </citation>
    <scope>NUCLEOTIDE SEQUENCE [LARGE SCALE GENOMIC DNA]</scope>
    <source>
        <strain evidence="6 7">XCT-34</strain>
    </source>
</reference>
<evidence type="ECO:0000256" key="1">
    <source>
        <dbReference type="ARBA" id="ARBA00009437"/>
    </source>
</evidence>
<feature type="domain" description="HTH lysR-type" evidence="5">
    <location>
        <begin position="1"/>
        <end position="63"/>
    </location>
</feature>
<dbReference type="SUPFAM" id="SSF46785">
    <property type="entry name" value="Winged helix' DNA-binding domain"/>
    <property type="match status" value="1"/>
</dbReference>
<dbReference type="PANTHER" id="PTHR30537:SF74">
    <property type="entry name" value="HTH-TYPE TRANSCRIPTIONAL REGULATOR TRPI"/>
    <property type="match status" value="1"/>
</dbReference>
<keyword evidence="7" id="KW-1185">Reference proteome</keyword>
<dbReference type="Pfam" id="PF00126">
    <property type="entry name" value="HTH_1"/>
    <property type="match status" value="1"/>
</dbReference>
<keyword evidence="2" id="KW-0805">Transcription regulation</keyword>
<evidence type="ECO:0000256" key="4">
    <source>
        <dbReference type="ARBA" id="ARBA00023163"/>
    </source>
</evidence>
<evidence type="ECO:0000256" key="3">
    <source>
        <dbReference type="ARBA" id="ARBA00023125"/>
    </source>
</evidence>
<organism evidence="6 7">
    <name type="scientific">Pannonibacter tanglangensis</name>
    <dbReference type="NCBI Taxonomy" id="2750084"/>
    <lineage>
        <taxon>Bacteria</taxon>
        <taxon>Pseudomonadati</taxon>
        <taxon>Pseudomonadota</taxon>
        <taxon>Alphaproteobacteria</taxon>
        <taxon>Hyphomicrobiales</taxon>
        <taxon>Stappiaceae</taxon>
        <taxon>Pannonibacter</taxon>
    </lineage>
</organism>
<sequence length="302" mass="32966">MKPRLTSLPSLACFRVAAELESFSKAADRLHLTHGAVSRAVRLLEDDVGTALFERRNRAVFLTEEGRLLADAVARGLDQIEAAIRQIRDAHKAGVVTVSCEPTLLMRWLIPRMARFQEANPEADVRLIAAGGPVNLGKGIDLAIRRTDFDLPRSYAVHSLFAERIGPVCRPDRIDRFFEDGALRPDAPRLHTRTRASAWSAWTALSGASDQTAQAGQVYEHFYFSLQAAVAGTGVAIGPWHLVRDDLQSGLLAAPLGFVPDGSSYVLLEPEAERASPTAVAFRNWLVAVAVEDPAEEAVRPV</sequence>
<dbReference type="InterPro" id="IPR000847">
    <property type="entry name" value="LysR_HTH_N"/>
</dbReference>
<comment type="caution">
    <text evidence="6">The sequence shown here is derived from an EMBL/GenBank/DDBJ whole genome shotgun (WGS) entry which is preliminary data.</text>
</comment>
<dbReference type="InterPro" id="IPR058163">
    <property type="entry name" value="LysR-type_TF_proteobact-type"/>
</dbReference>
<dbReference type="EMBL" id="JAABLP010000002">
    <property type="protein sequence ID" value="NBN63608.1"/>
    <property type="molecule type" value="Genomic_DNA"/>
</dbReference>